<dbReference type="OrthoDB" id="103536at2"/>
<proteinExistence type="predicted"/>
<dbReference type="GO" id="GO:0016829">
    <property type="term" value="F:lyase activity"/>
    <property type="evidence" value="ECO:0007669"/>
    <property type="project" value="UniProtKB-KW"/>
</dbReference>
<sequence length="365" mass="40046">MKIRSVETRVVEIPFEDRGTGLGITPSAWKTLETVLIRVEDTDGNVGWGEAFGYFVADATRSVVETRVKPLAEGASIDSIPVWTRQTQRQLHLFGRYGITMFAISGVDMALWDLSARRANVPLWQLLGGTEPATLSTYASLVRYGDAQAASTICRRALDEGFRDIKLHEIDMPVIEAAHAEIAGQAPVSVDVNCAWDDATALGNLARLRALGGVSWLEEPIFPPEDFARLARLRSQGVPIAAGENWCTATQFSQAIDARAVDYLQPSVSKVGGITEFVDIMTLARDAKLGVLPHSPYFGPGFLATLHLATAYRDMLQVEYLYVEPAAELIDLSSVREGQRFRLSDAPGIGIEPDEQVVSRFLRPR</sequence>
<name>A0A0J1CXE0_9BURK</name>
<dbReference type="PANTHER" id="PTHR48080">
    <property type="entry name" value="D-GALACTONATE DEHYDRATASE-RELATED"/>
    <property type="match status" value="1"/>
</dbReference>
<dbReference type="SFLD" id="SFLDS00001">
    <property type="entry name" value="Enolase"/>
    <property type="match status" value="1"/>
</dbReference>
<dbReference type="InterPro" id="IPR013341">
    <property type="entry name" value="Mandelate_racemase_N_dom"/>
</dbReference>
<accession>A0A0J1CXE0</accession>
<keyword evidence="4" id="KW-1185">Reference proteome</keyword>
<evidence type="ECO:0000313" key="3">
    <source>
        <dbReference type="EMBL" id="KLU25250.1"/>
    </source>
</evidence>
<dbReference type="SMART" id="SM00922">
    <property type="entry name" value="MR_MLE"/>
    <property type="match status" value="1"/>
</dbReference>
<evidence type="ECO:0000256" key="1">
    <source>
        <dbReference type="ARBA" id="ARBA00023239"/>
    </source>
</evidence>
<dbReference type="InterPro" id="IPR034593">
    <property type="entry name" value="DgoD-like"/>
</dbReference>
<dbReference type="PANTHER" id="PTHR48080:SF2">
    <property type="entry name" value="D-GALACTONATE DEHYDRATASE"/>
    <property type="match status" value="1"/>
</dbReference>
<dbReference type="CDD" id="cd03316">
    <property type="entry name" value="MR_like"/>
    <property type="match status" value="1"/>
</dbReference>
<dbReference type="Pfam" id="PF02746">
    <property type="entry name" value="MR_MLE_N"/>
    <property type="match status" value="1"/>
</dbReference>
<dbReference type="InterPro" id="IPR018110">
    <property type="entry name" value="Mandel_Rmase/mucon_lact_enz_CS"/>
</dbReference>
<dbReference type="Gene3D" id="3.20.20.120">
    <property type="entry name" value="Enolase-like C-terminal domain"/>
    <property type="match status" value="1"/>
</dbReference>
<protein>
    <submittedName>
        <fullName evidence="3">Mandelate racemase</fullName>
    </submittedName>
</protein>
<comment type="caution">
    <text evidence="3">The sequence shown here is derived from an EMBL/GenBank/DDBJ whole genome shotgun (WGS) entry which is preliminary data.</text>
</comment>
<dbReference type="EMBL" id="AEJF01000096">
    <property type="protein sequence ID" value="KLU25250.1"/>
    <property type="molecule type" value="Genomic_DNA"/>
</dbReference>
<dbReference type="InterPro" id="IPR036849">
    <property type="entry name" value="Enolase-like_C_sf"/>
</dbReference>
<dbReference type="Pfam" id="PF13378">
    <property type="entry name" value="MR_MLE_C"/>
    <property type="match status" value="1"/>
</dbReference>
<organism evidence="3 4">
    <name type="scientific">Caballeronia mineralivorans PML1(12)</name>
    <dbReference type="NCBI Taxonomy" id="908627"/>
    <lineage>
        <taxon>Bacteria</taxon>
        <taxon>Pseudomonadati</taxon>
        <taxon>Pseudomonadota</taxon>
        <taxon>Betaproteobacteria</taxon>
        <taxon>Burkholderiales</taxon>
        <taxon>Burkholderiaceae</taxon>
        <taxon>Caballeronia</taxon>
    </lineage>
</organism>
<evidence type="ECO:0000259" key="2">
    <source>
        <dbReference type="SMART" id="SM00922"/>
    </source>
</evidence>
<evidence type="ECO:0000313" key="4">
    <source>
        <dbReference type="Proteomes" id="UP000035963"/>
    </source>
</evidence>
<dbReference type="GO" id="GO:0009063">
    <property type="term" value="P:amino acid catabolic process"/>
    <property type="evidence" value="ECO:0007669"/>
    <property type="project" value="InterPro"/>
</dbReference>
<dbReference type="Gene3D" id="3.30.390.10">
    <property type="entry name" value="Enolase-like, N-terminal domain"/>
    <property type="match status" value="1"/>
</dbReference>
<keyword evidence="1" id="KW-0456">Lyase</keyword>
<dbReference type="SUPFAM" id="SSF51604">
    <property type="entry name" value="Enolase C-terminal domain-like"/>
    <property type="match status" value="1"/>
</dbReference>
<dbReference type="AlphaFoldDB" id="A0A0J1CXE0"/>
<dbReference type="Proteomes" id="UP000035963">
    <property type="component" value="Unassembled WGS sequence"/>
</dbReference>
<dbReference type="InterPro" id="IPR029017">
    <property type="entry name" value="Enolase-like_N"/>
</dbReference>
<gene>
    <name evidence="3" type="ORF">EOS_15945</name>
</gene>
<dbReference type="RefSeq" id="WP_047847628.1">
    <property type="nucleotide sequence ID" value="NZ_AEJF01000096.1"/>
</dbReference>
<dbReference type="PROSITE" id="PS00908">
    <property type="entry name" value="MR_MLE_1"/>
    <property type="match status" value="1"/>
</dbReference>
<reference evidence="3 4" key="1">
    <citation type="journal article" date="2015" name="Genome Announc.">
        <title>Draft Genome Sequence of Burkholderia sp. Strain PML1(12), an Ectomycorrhizosphere-Inhabiting Bacterium with Effective Mineral-Weathering Ability.</title>
        <authorList>
            <person name="Uroz S."/>
            <person name="Oger P."/>
        </authorList>
    </citation>
    <scope>NUCLEOTIDE SEQUENCE [LARGE SCALE GENOMIC DNA]</scope>
    <source>
        <strain evidence="4">PML1(12)</strain>
    </source>
</reference>
<dbReference type="InterPro" id="IPR029065">
    <property type="entry name" value="Enolase_C-like"/>
</dbReference>
<feature type="domain" description="Mandelate racemase/muconate lactonizing enzyme C-terminal" evidence="2">
    <location>
        <begin position="147"/>
        <end position="239"/>
    </location>
</feature>
<dbReference type="InterPro" id="IPR013342">
    <property type="entry name" value="Mandelate_racemase_C"/>
</dbReference>
<dbReference type="PATRIC" id="fig|908627.4.peg.3557"/>
<dbReference type="SUPFAM" id="SSF54826">
    <property type="entry name" value="Enolase N-terminal domain-like"/>
    <property type="match status" value="1"/>
</dbReference>